<feature type="transmembrane region" description="Helical" evidence="5">
    <location>
        <begin position="162"/>
        <end position="180"/>
    </location>
</feature>
<comment type="caution">
    <text evidence="6">The sequence shown here is derived from an EMBL/GenBank/DDBJ whole genome shotgun (WGS) entry which is preliminary data.</text>
</comment>
<proteinExistence type="predicted"/>
<protein>
    <submittedName>
        <fullName evidence="6">Protein ABCI12, chloroplastic</fullName>
    </submittedName>
</protein>
<evidence type="ECO:0000256" key="3">
    <source>
        <dbReference type="ARBA" id="ARBA00022989"/>
    </source>
</evidence>
<organism evidence="6 7">
    <name type="scientific">Morella rubra</name>
    <name type="common">Chinese bayberry</name>
    <dbReference type="NCBI Taxonomy" id="262757"/>
    <lineage>
        <taxon>Eukaryota</taxon>
        <taxon>Viridiplantae</taxon>
        <taxon>Streptophyta</taxon>
        <taxon>Embryophyta</taxon>
        <taxon>Tracheophyta</taxon>
        <taxon>Spermatophyta</taxon>
        <taxon>Magnoliopsida</taxon>
        <taxon>eudicotyledons</taxon>
        <taxon>Gunneridae</taxon>
        <taxon>Pentapetalae</taxon>
        <taxon>rosids</taxon>
        <taxon>fabids</taxon>
        <taxon>Fagales</taxon>
        <taxon>Myricaceae</taxon>
        <taxon>Morella</taxon>
    </lineage>
</organism>
<accession>A0A6A1VU25</accession>
<evidence type="ECO:0000256" key="4">
    <source>
        <dbReference type="ARBA" id="ARBA00023136"/>
    </source>
</evidence>
<feature type="transmembrane region" description="Helical" evidence="5">
    <location>
        <begin position="223"/>
        <end position="242"/>
    </location>
</feature>
<feature type="transmembrane region" description="Helical" evidence="5">
    <location>
        <begin position="262"/>
        <end position="284"/>
    </location>
</feature>
<dbReference type="PANTHER" id="PTHR33514">
    <property type="entry name" value="PROTEIN ABCI12, CHLOROPLASTIC"/>
    <property type="match status" value="1"/>
</dbReference>
<keyword evidence="4 5" id="KW-0472">Membrane</keyword>
<dbReference type="AlphaFoldDB" id="A0A6A1VU25"/>
<feature type="transmembrane region" description="Helical" evidence="5">
    <location>
        <begin position="192"/>
        <end position="211"/>
    </location>
</feature>
<dbReference type="Proteomes" id="UP000516437">
    <property type="component" value="Chromosome 5"/>
</dbReference>
<dbReference type="EMBL" id="RXIC02000023">
    <property type="protein sequence ID" value="KAB1214160.1"/>
    <property type="molecule type" value="Genomic_DNA"/>
</dbReference>
<name>A0A6A1VU25_9ROSI</name>
<dbReference type="PANTHER" id="PTHR33514:SF13">
    <property type="entry name" value="PROTEIN ABCI12, CHLOROPLASTIC"/>
    <property type="match status" value="1"/>
</dbReference>
<evidence type="ECO:0000256" key="1">
    <source>
        <dbReference type="ARBA" id="ARBA00004141"/>
    </source>
</evidence>
<dbReference type="CDD" id="cd16914">
    <property type="entry name" value="EcfT"/>
    <property type="match status" value="1"/>
</dbReference>
<evidence type="ECO:0000313" key="7">
    <source>
        <dbReference type="Proteomes" id="UP000516437"/>
    </source>
</evidence>
<evidence type="ECO:0000256" key="2">
    <source>
        <dbReference type="ARBA" id="ARBA00022692"/>
    </source>
</evidence>
<dbReference type="GO" id="GO:0005886">
    <property type="term" value="C:plasma membrane"/>
    <property type="evidence" value="ECO:0007669"/>
    <property type="project" value="UniProtKB-ARBA"/>
</dbReference>
<feature type="transmembrane region" description="Helical" evidence="5">
    <location>
        <begin position="132"/>
        <end position="150"/>
    </location>
</feature>
<reference evidence="6 7" key="1">
    <citation type="journal article" date="2019" name="Plant Biotechnol. J.">
        <title>The red bayberry genome and genetic basis of sex determination.</title>
        <authorList>
            <person name="Jia H.M."/>
            <person name="Jia H.J."/>
            <person name="Cai Q.L."/>
            <person name="Wang Y."/>
            <person name="Zhao H.B."/>
            <person name="Yang W.F."/>
            <person name="Wang G.Y."/>
            <person name="Li Y.H."/>
            <person name="Zhan D.L."/>
            <person name="Shen Y.T."/>
            <person name="Niu Q.F."/>
            <person name="Chang L."/>
            <person name="Qiu J."/>
            <person name="Zhao L."/>
            <person name="Xie H.B."/>
            <person name="Fu W.Y."/>
            <person name="Jin J."/>
            <person name="Li X.W."/>
            <person name="Jiao Y."/>
            <person name="Zhou C.C."/>
            <person name="Tu T."/>
            <person name="Chai C.Y."/>
            <person name="Gao J.L."/>
            <person name="Fan L.J."/>
            <person name="van de Weg E."/>
            <person name="Wang J.Y."/>
            <person name="Gao Z.S."/>
        </authorList>
    </citation>
    <scope>NUCLEOTIDE SEQUENCE [LARGE SCALE GENOMIC DNA]</scope>
    <source>
        <tissue evidence="6">Leaves</tissue>
    </source>
</reference>
<comment type="subcellular location">
    <subcellularLocation>
        <location evidence="1">Membrane</location>
        <topology evidence="1">Multi-pass membrane protein</topology>
    </subcellularLocation>
</comment>
<keyword evidence="7" id="KW-1185">Reference proteome</keyword>
<dbReference type="OrthoDB" id="2019294at2759"/>
<keyword evidence="2 5" id="KW-0812">Transmembrane</keyword>
<sequence length="456" mass="50357">MNCTQCTLPTFKFPTNLTPKGLIPPNSTTFLFQTLPNSRPILLPKKTFKPAKKISLRSRASASDSSETRNWVKWLPTGALAADKVLRLIAGATASPICQFVSSPTTFLHSLDPRVKLVWLVALVVLPARSHIIMRCGLVIYLTALSIWILPRPVWMDQLGRVFLLSGILFIMLGLGSDGVPPLVQLRTPPSAMMGLPSLPASLGGYSYVIMKLGPFQFTRKGLSVASTAACLTFTVFQSASLCLTTTTPEQLAFALRWFMLPLRYIGVPVAEITLTLMLSLRFVSLVFDEVRNVALGIVSRRINWQQLTTMETIDIFFIYFRRIFKNIFSHAEQISQAMIIRGFRGDSNTHKIHFLSNSSFGMADIVSLLCLVGVTGAAILSDHFLTKLAISDFSPYLSGDAGQYTTSLQGAYKSEVERTMSLTTSLHSTNVDSQLVLLEEFPVIRKIIAAMARLP</sequence>
<dbReference type="InterPro" id="IPR003339">
    <property type="entry name" value="ABC/ECF_trnsptr_transmembrane"/>
</dbReference>
<keyword evidence="3 5" id="KW-1133">Transmembrane helix</keyword>
<dbReference type="Pfam" id="PF02361">
    <property type="entry name" value="CbiQ"/>
    <property type="match status" value="1"/>
</dbReference>
<gene>
    <name evidence="6" type="ORF">CJ030_MR5G027225</name>
</gene>
<dbReference type="GO" id="GO:0009507">
    <property type="term" value="C:chloroplast"/>
    <property type="evidence" value="ECO:0007669"/>
    <property type="project" value="TreeGrafter"/>
</dbReference>
<feature type="transmembrane region" description="Helical" evidence="5">
    <location>
        <begin position="361"/>
        <end position="381"/>
    </location>
</feature>
<evidence type="ECO:0000313" key="6">
    <source>
        <dbReference type="EMBL" id="KAB1214160.1"/>
    </source>
</evidence>
<evidence type="ECO:0000256" key="5">
    <source>
        <dbReference type="SAM" id="Phobius"/>
    </source>
</evidence>